<name>A0A3S0VJE3_9FLAO</name>
<dbReference type="EMBL" id="RYFC01000001">
    <property type="protein sequence ID" value="RTZ49686.1"/>
    <property type="molecule type" value="Genomic_DNA"/>
</dbReference>
<evidence type="ECO:0000313" key="2">
    <source>
        <dbReference type="Proteomes" id="UP000276953"/>
    </source>
</evidence>
<sequence length="99" mass="11683">MKTDTLGYQYLGFTNDGTFWRTQKAIYKNLTELKNFKASEFIPLKDSKGNNAGKGYYQYNNKVYYYDQLTNIDIHTVVLQEWERCYDKTGSMNGRETSF</sequence>
<protein>
    <submittedName>
        <fullName evidence="1">Uncharacterized protein</fullName>
    </submittedName>
</protein>
<dbReference type="Proteomes" id="UP000276953">
    <property type="component" value="Unassembled WGS sequence"/>
</dbReference>
<reference evidence="1 2" key="1">
    <citation type="submission" date="2018-12" db="EMBL/GenBank/DDBJ databases">
        <title>Draft Genome Sequence of Chryseobacterium arthrosphaerae strain ED882-96 Isolated from the Blood of a Patient with Liver Cirrhosis in Taiwan.</title>
        <authorList>
            <person name="Lin J.-N."/>
            <person name="Lai C.-H."/>
            <person name="Yang C.-H."/>
            <person name="Huang Y.-H."/>
        </authorList>
    </citation>
    <scope>NUCLEOTIDE SEQUENCE [LARGE SCALE GENOMIC DNA]</scope>
    <source>
        <strain evidence="1 2">ED882-96</strain>
    </source>
</reference>
<dbReference type="AlphaFoldDB" id="A0A3S0VJE3"/>
<accession>A0A3S0VJE3</accession>
<comment type="caution">
    <text evidence="1">The sequence shown here is derived from an EMBL/GenBank/DDBJ whole genome shotgun (WGS) entry which is preliminary data.</text>
</comment>
<gene>
    <name evidence="1" type="ORF">EJ377_04950</name>
</gene>
<organism evidence="1 2">
    <name type="scientific">Chryseobacterium arthrosphaerae</name>
    <dbReference type="NCBI Taxonomy" id="651561"/>
    <lineage>
        <taxon>Bacteria</taxon>
        <taxon>Pseudomonadati</taxon>
        <taxon>Bacteroidota</taxon>
        <taxon>Flavobacteriia</taxon>
        <taxon>Flavobacteriales</taxon>
        <taxon>Weeksellaceae</taxon>
        <taxon>Chryseobacterium group</taxon>
        <taxon>Chryseobacterium</taxon>
    </lineage>
</organism>
<proteinExistence type="predicted"/>
<evidence type="ECO:0000313" key="1">
    <source>
        <dbReference type="EMBL" id="RTZ49686.1"/>
    </source>
</evidence>